<dbReference type="InterPro" id="IPR036411">
    <property type="entry name" value="TorD-like_sf"/>
</dbReference>
<reference evidence="2 3" key="1">
    <citation type="submission" date="2019-12" db="EMBL/GenBank/DDBJ databases">
        <title>Microbes associate with the intestines of laboratory mice.</title>
        <authorList>
            <person name="Navarre W."/>
            <person name="Wong E."/>
        </authorList>
    </citation>
    <scope>NUCLEOTIDE SEQUENCE [LARGE SCALE GENOMIC DNA]</scope>
    <source>
        <strain evidence="2 3">NM82_D38</strain>
    </source>
</reference>
<evidence type="ECO:0000313" key="2">
    <source>
        <dbReference type="EMBL" id="MVX57479.1"/>
    </source>
</evidence>
<dbReference type="Pfam" id="PF02613">
    <property type="entry name" value="Nitrate_red_del"/>
    <property type="match status" value="1"/>
</dbReference>
<comment type="caution">
    <text evidence="2">The sequence shown here is derived from an EMBL/GenBank/DDBJ whole genome shotgun (WGS) entry which is preliminary data.</text>
</comment>
<dbReference type="Proteomes" id="UP000472580">
    <property type="component" value="Unassembled WGS sequence"/>
</dbReference>
<name>A0A6L6YL30_9BURK</name>
<dbReference type="PANTHER" id="PTHR34227:SF1">
    <property type="entry name" value="DIMETHYL SULFOXIDE REDUCTASE CHAPERONE-RELATED"/>
    <property type="match status" value="1"/>
</dbReference>
<gene>
    <name evidence="2" type="ORF">E5987_09760</name>
</gene>
<organism evidence="2 3">
    <name type="scientific">Parasutterella muris</name>
    <dbReference type="NCBI Taxonomy" id="2565572"/>
    <lineage>
        <taxon>Bacteria</taxon>
        <taxon>Pseudomonadati</taxon>
        <taxon>Pseudomonadota</taxon>
        <taxon>Betaproteobacteria</taxon>
        <taxon>Burkholderiales</taxon>
        <taxon>Sutterellaceae</taxon>
        <taxon>Parasutterella</taxon>
    </lineage>
</organism>
<dbReference type="AlphaFoldDB" id="A0A6L6YL30"/>
<protein>
    <recommendedName>
        <fullName evidence="4">Molecular chaperone TorD</fullName>
    </recommendedName>
</protein>
<sequence length="213" mass="24388">MAFDYLELLDLEINYKVISRLFGEEIDQAAADWLLSLGLDDFCDEPLIRRGAQIIHEELTKELPDNYLDLLAAEYAAAFIGTAGSKAAYPYESVYTSPQQLVMQKAFEDVRNILNAHGVFNDSKLYDDHIAIELQYLAYLVEKLRNTEENSPEYEPLIEDQESFLDDHIHNLVPKFTSKIKASVRSRFYLGAAMMLAGAVREHDRILRNHRLG</sequence>
<evidence type="ECO:0000313" key="3">
    <source>
        <dbReference type="Proteomes" id="UP000472580"/>
    </source>
</evidence>
<evidence type="ECO:0000256" key="1">
    <source>
        <dbReference type="ARBA" id="ARBA00023186"/>
    </source>
</evidence>
<dbReference type="InterPro" id="IPR020945">
    <property type="entry name" value="DMSO/NO3_reduct_chaperone"/>
</dbReference>
<dbReference type="PANTHER" id="PTHR34227">
    <property type="entry name" value="CHAPERONE PROTEIN YCDY"/>
    <property type="match status" value="1"/>
</dbReference>
<dbReference type="InterPro" id="IPR050289">
    <property type="entry name" value="TorD/DmsD_chaperones"/>
</dbReference>
<accession>A0A6L6YL30</accession>
<keyword evidence="1" id="KW-0143">Chaperone</keyword>
<dbReference type="SUPFAM" id="SSF89155">
    <property type="entry name" value="TorD-like"/>
    <property type="match status" value="1"/>
</dbReference>
<dbReference type="EMBL" id="WSRP01000032">
    <property type="protein sequence ID" value="MVX57479.1"/>
    <property type="molecule type" value="Genomic_DNA"/>
</dbReference>
<dbReference type="RefSeq" id="WP_160335902.1">
    <property type="nucleotide sequence ID" value="NZ_WSRP01000032.1"/>
</dbReference>
<proteinExistence type="predicted"/>
<dbReference type="OrthoDB" id="13061at2"/>
<dbReference type="Gene3D" id="1.10.3480.10">
    <property type="entry name" value="TorD-like"/>
    <property type="match status" value="1"/>
</dbReference>
<evidence type="ECO:0008006" key="4">
    <source>
        <dbReference type="Google" id="ProtNLM"/>
    </source>
</evidence>
<keyword evidence="3" id="KW-1185">Reference proteome</keyword>